<keyword evidence="6" id="KW-0460">Magnesium</keyword>
<evidence type="ECO:0000256" key="6">
    <source>
        <dbReference type="ARBA" id="ARBA00022842"/>
    </source>
</evidence>
<evidence type="ECO:0000256" key="1">
    <source>
        <dbReference type="ARBA" id="ARBA00001946"/>
    </source>
</evidence>
<evidence type="ECO:0000313" key="9">
    <source>
        <dbReference type="EMBL" id="VVM07978.1"/>
    </source>
</evidence>
<gene>
    <name evidence="9" type="primary">vapC1</name>
    <name evidence="9" type="ORF">MAMC_01930</name>
</gene>
<evidence type="ECO:0000256" key="2">
    <source>
        <dbReference type="ARBA" id="ARBA00022649"/>
    </source>
</evidence>
<dbReference type="InterPro" id="IPR050556">
    <property type="entry name" value="Type_II_TA_system_RNase"/>
</dbReference>
<evidence type="ECO:0000256" key="4">
    <source>
        <dbReference type="ARBA" id="ARBA00022723"/>
    </source>
</evidence>
<dbReference type="InterPro" id="IPR002716">
    <property type="entry name" value="PIN_dom"/>
</dbReference>
<evidence type="ECO:0000256" key="5">
    <source>
        <dbReference type="ARBA" id="ARBA00022801"/>
    </source>
</evidence>
<comment type="similarity">
    <text evidence="7">Belongs to the PINc/VapC protein family.</text>
</comment>
<keyword evidence="10" id="KW-1185">Reference proteome</keyword>
<protein>
    <submittedName>
        <fullName evidence="9">Ribonuclease VapC1</fullName>
        <ecNumber evidence="9">3.1.-.-</ecNumber>
    </submittedName>
</protein>
<dbReference type="GO" id="GO:0004518">
    <property type="term" value="F:nuclease activity"/>
    <property type="evidence" value="ECO:0007669"/>
    <property type="project" value="UniProtKB-KW"/>
</dbReference>
<comment type="caution">
    <text evidence="9">The sequence shown here is derived from an EMBL/GenBank/DDBJ whole genome shotgun (WGS) entry which is preliminary data.</text>
</comment>
<dbReference type="AlphaFoldDB" id="A0A5E6MI19"/>
<sequence>MVLDTNIVSYLLKGNPEFGRYGRHLADPALFIAFLTVAELYRWPLENGWSEERIAKMRAQRRHYAVLPYDDALAWRWAELRSACKQAGIGIGFSGSWIAATALRHQKPVVTHNRRHFERIPGLDLISENREMAQPGCHPGGLPRRFFHELRIRGGARRPFRAESP</sequence>
<reference evidence="9" key="1">
    <citation type="submission" date="2019-09" db="EMBL/GenBank/DDBJ databases">
        <authorList>
            <person name="Cremers G."/>
        </authorList>
    </citation>
    <scope>NUCLEOTIDE SEQUENCE [LARGE SCALE GENOMIC DNA]</scope>
    <source>
        <strain evidence="9">3B</strain>
    </source>
</reference>
<organism evidence="9 10">
    <name type="scientific">Methylacidimicrobium cyclopophantes</name>
    <dbReference type="NCBI Taxonomy" id="1041766"/>
    <lineage>
        <taxon>Bacteria</taxon>
        <taxon>Pseudomonadati</taxon>
        <taxon>Verrucomicrobiota</taxon>
        <taxon>Methylacidimicrobium</taxon>
    </lineage>
</organism>
<keyword evidence="2" id="KW-1277">Toxin-antitoxin system</keyword>
<dbReference type="GO" id="GO:0046872">
    <property type="term" value="F:metal ion binding"/>
    <property type="evidence" value="ECO:0007669"/>
    <property type="project" value="UniProtKB-KW"/>
</dbReference>
<dbReference type="EC" id="3.1.-.-" evidence="9"/>
<dbReference type="EMBL" id="CABFUZ020000216">
    <property type="protein sequence ID" value="VVM07978.1"/>
    <property type="molecule type" value="Genomic_DNA"/>
</dbReference>
<dbReference type="Gene3D" id="3.40.50.1010">
    <property type="entry name" value="5'-nuclease"/>
    <property type="match status" value="1"/>
</dbReference>
<evidence type="ECO:0000256" key="3">
    <source>
        <dbReference type="ARBA" id="ARBA00022722"/>
    </source>
</evidence>
<keyword evidence="5 9" id="KW-0378">Hydrolase</keyword>
<keyword evidence="3" id="KW-0540">Nuclease</keyword>
<evidence type="ECO:0000313" key="10">
    <source>
        <dbReference type="Proteomes" id="UP000381693"/>
    </source>
</evidence>
<dbReference type="GO" id="GO:0016787">
    <property type="term" value="F:hydrolase activity"/>
    <property type="evidence" value="ECO:0007669"/>
    <property type="project" value="UniProtKB-KW"/>
</dbReference>
<dbReference type="SUPFAM" id="SSF88723">
    <property type="entry name" value="PIN domain-like"/>
    <property type="match status" value="1"/>
</dbReference>
<evidence type="ECO:0000256" key="7">
    <source>
        <dbReference type="ARBA" id="ARBA00038093"/>
    </source>
</evidence>
<dbReference type="Pfam" id="PF01850">
    <property type="entry name" value="PIN"/>
    <property type="match status" value="1"/>
</dbReference>
<dbReference type="RefSeq" id="WP_178087781.1">
    <property type="nucleotide sequence ID" value="NZ_CABFUZ020000216.1"/>
</dbReference>
<dbReference type="PANTHER" id="PTHR33653">
    <property type="entry name" value="RIBONUCLEASE VAPC2"/>
    <property type="match status" value="1"/>
</dbReference>
<dbReference type="InterPro" id="IPR029060">
    <property type="entry name" value="PIN-like_dom_sf"/>
</dbReference>
<feature type="domain" description="PIN" evidence="8">
    <location>
        <begin position="1"/>
        <end position="122"/>
    </location>
</feature>
<accession>A0A5E6MI19</accession>
<name>A0A5E6MI19_9BACT</name>
<keyword evidence="4" id="KW-0479">Metal-binding</keyword>
<dbReference type="PANTHER" id="PTHR33653:SF1">
    <property type="entry name" value="RIBONUCLEASE VAPC2"/>
    <property type="match status" value="1"/>
</dbReference>
<proteinExistence type="inferred from homology"/>
<evidence type="ECO:0000259" key="8">
    <source>
        <dbReference type="Pfam" id="PF01850"/>
    </source>
</evidence>
<comment type="cofactor">
    <cofactor evidence="1">
        <name>Mg(2+)</name>
        <dbReference type="ChEBI" id="CHEBI:18420"/>
    </cofactor>
</comment>
<dbReference type="Proteomes" id="UP000381693">
    <property type="component" value="Unassembled WGS sequence"/>
</dbReference>